<dbReference type="InterPro" id="IPR000182">
    <property type="entry name" value="GNAT_dom"/>
</dbReference>
<accession>A0A815LLE1</accession>
<keyword evidence="2" id="KW-0012">Acyltransferase</keyword>
<keyword evidence="6" id="KW-1185">Reference proteome</keyword>
<protein>
    <recommendedName>
        <fullName evidence="3">N-acetyltransferase domain-containing protein</fullName>
    </recommendedName>
</protein>
<dbReference type="Gene3D" id="3.40.630.30">
    <property type="match status" value="1"/>
</dbReference>
<name>A0A815LLE1_ADIRI</name>
<dbReference type="InterPro" id="IPR016181">
    <property type="entry name" value="Acyl_CoA_acyltransferase"/>
</dbReference>
<dbReference type="PROSITE" id="PS51186">
    <property type="entry name" value="GNAT"/>
    <property type="match status" value="1"/>
</dbReference>
<dbReference type="InterPro" id="IPR050680">
    <property type="entry name" value="YpeA/RimI_acetyltransf"/>
</dbReference>
<dbReference type="SUPFAM" id="SSF55729">
    <property type="entry name" value="Acyl-CoA N-acyltransferases (Nat)"/>
    <property type="match status" value="1"/>
</dbReference>
<evidence type="ECO:0000256" key="2">
    <source>
        <dbReference type="ARBA" id="ARBA00023315"/>
    </source>
</evidence>
<dbReference type="OrthoDB" id="9975416at2759"/>
<dbReference type="PANTHER" id="PTHR43420">
    <property type="entry name" value="ACETYLTRANSFERASE"/>
    <property type="match status" value="1"/>
</dbReference>
<dbReference type="GO" id="GO:0016747">
    <property type="term" value="F:acyltransferase activity, transferring groups other than amino-acyl groups"/>
    <property type="evidence" value="ECO:0007669"/>
    <property type="project" value="InterPro"/>
</dbReference>
<dbReference type="AlphaFoldDB" id="A0A815LLE1"/>
<proteinExistence type="predicted"/>
<evidence type="ECO:0000313" key="5">
    <source>
        <dbReference type="EMBL" id="CAF1411715.1"/>
    </source>
</evidence>
<keyword evidence="1" id="KW-0808">Transferase</keyword>
<gene>
    <name evidence="5" type="ORF">EDS130_LOCUS36777</name>
    <name evidence="4" type="ORF">XAT740_LOCUS29403</name>
</gene>
<dbReference type="PANTHER" id="PTHR43420:SF12">
    <property type="entry name" value="N-ACETYLTRANSFERASE DOMAIN-CONTAINING PROTEIN"/>
    <property type="match status" value="1"/>
</dbReference>
<evidence type="ECO:0000313" key="7">
    <source>
        <dbReference type="Proteomes" id="UP000663852"/>
    </source>
</evidence>
<dbReference type="CDD" id="cd04301">
    <property type="entry name" value="NAT_SF"/>
    <property type="match status" value="1"/>
</dbReference>
<dbReference type="EMBL" id="CAJNOR010002560">
    <property type="protein sequence ID" value="CAF1311385.1"/>
    <property type="molecule type" value="Genomic_DNA"/>
</dbReference>
<evidence type="ECO:0000313" key="6">
    <source>
        <dbReference type="Proteomes" id="UP000663828"/>
    </source>
</evidence>
<organism evidence="5 7">
    <name type="scientific">Adineta ricciae</name>
    <name type="common">Rotifer</name>
    <dbReference type="NCBI Taxonomy" id="249248"/>
    <lineage>
        <taxon>Eukaryota</taxon>
        <taxon>Metazoa</taxon>
        <taxon>Spiralia</taxon>
        <taxon>Gnathifera</taxon>
        <taxon>Rotifera</taxon>
        <taxon>Eurotatoria</taxon>
        <taxon>Bdelloidea</taxon>
        <taxon>Adinetida</taxon>
        <taxon>Adinetidae</taxon>
        <taxon>Adineta</taxon>
    </lineage>
</organism>
<reference evidence="5" key="1">
    <citation type="submission" date="2021-02" db="EMBL/GenBank/DDBJ databases">
        <authorList>
            <person name="Nowell W R."/>
        </authorList>
    </citation>
    <scope>NUCLEOTIDE SEQUENCE</scope>
</reference>
<evidence type="ECO:0000256" key="1">
    <source>
        <dbReference type="ARBA" id="ARBA00022679"/>
    </source>
</evidence>
<evidence type="ECO:0000259" key="3">
    <source>
        <dbReference type="PROSITE" id="PS51186"/>
    </source>
</evidence>
<sequence>MDLSSSEKGKQLSGRLIRISRDRNYPVNDIENVLLPLFRPAHTEETLRVTIGSATHIWCAYENDQCLGCALASDIGSNHGLYLILFGVSQSAQGFGIGSRILTKMIKWCRKRRRPFIFLLTESHNERALRLYRKVGFQKHSSSSIYDESLPDYGDGVIPLILVI</sequence>
<evidence type="ECO:0000313" key="4">
    <source>
        <dbReference type="EMBL" id="CAF1311385.1"/>
    </source>
</evidence>
<dbReference type="EMBL" id="CAJNOJ010000348">
    <property type="protein sequence ID" value="CAF1411715.1"/>
    <property type="molecule type" value="Genomic_DNA"/>
</dbReference>
<dbReference type="Proteomes" id="UP000663852">
    <property type="component" value="Unassembled WGS sequence"/>
</dbReference>
<dbReference type="Proteomes" id="UP000663828">
    <property type="component" value="Unassembled WGS sequence"/>
</dbReference>
<comment type="caution">
    <text evidence="5">The sequence shown here is derived from an EMBL/GenBank/DDBJ whole genome shotgun (WGS) entry which is preliminary data.</text>
</comment>
<feature type="domain" description="N-acetyltransferase" evidence="3">
    <location>
        <begin position="17"/>
        <end position="164"/>
    </location>
</feature>
<dbReference type="Pfam" id="PF00583">
    <property type="entry name" value="Acetyltransf_1"/>
    <property type="match status" value="1"/>
</dbReference>